<protein>
    <recommendedName>
        <fullName evidence="10">Ribose/galactose/methyl galactoside import ATP-binding protein</fullName>
        <ecNumber evidence="10">7.5.2.11</ecNumber>
    </recommendedName>
</protein>
<comment type="function">
    <text evidence="10">Part of an ABC transporter complex involved in carbohydrate import. Could be involved in ribose, galactose and/or methyl galactoside import. Responsible for energy coupling to the transport system.</text>
</comment>
<dbReference type="PANTHER" id="PTHR43790">
    <property type="entry name" value="CARBOHYDRATE TRANSPORT ATP-BINDING PROTEIN MG119-RELATED"/>
    <property type="match status" value="1"/>
</dbReference>
<dbReference type="CDD" id="cd03215">
    <property type="entry name" value="ABC_Carb_Monos_II"/>
    <property type="match status" value="1"/>
</dbReference>
<dbReference type="PROSITE" id="PS50893">
    <property type="entry name" value="ABC_TRANSPORTER_2"/>
    <property type="match status" value="2"/>
</dbReference>
<evidence type="ECO:0000256" key="9">
    <source>
        <dbReference type="ARBA" id="ARBA00023136"/>
    </source>
</evidence>
<dbReference type="InterPro" id="IPR003593">
    <property type="entry name" value="AAA+_ATPase"/>
</dbReference>
<dbReference type="CDD" id="cd03216">
    <property type="entry name" value="ABC_Carb_Monos_I"/>
    <property type="match status" value="1"/>
</dbReference>
<evidence type="ECO:0000313" key="12">
    <source>
        <dbReference type="EMBL" id="SDB26396.1"/>
    </source>
</evidence>
<feature type="domain" description="ABC transporter" evidence="11">
    <location>
        <begin position="26"/>
        <end position="263"/>
    </location>
</feature>
<dbReference type="STRING" id="1732.SAMN02910417_01942"/>
<dbReference type="RefSeq" id="WP_090174162.1">
    <property type="nucleotide sequence ID" value="NZ_FMXR01000014.1"/>
</dbReference>
<dbReference type="PANTHER" id="PTHR43790:SF7">
    <property type="entry name" value="GALACTOSE_METHYL GALACTOSIDE IMPORT ATP-BINDING PROTEIN MGLA"/>
    <property type="match status" value="1"/>
</dbReference>
<comment type="catalytic activity">
    <reaction evidence="10">
        <text>D-galactose(out) + ATP + H2O = D-galactose(in) + ADP + phosphate + H(+)</text>
        <dbReference type="Rhea" id="RHEA:60156"/>
        <dbReference type="ChEBI" id="CHEBI:4139"/>
        <dbReference type="ChEBI" id="CHEBI:15377"/>
        <dbReference type="ChEBI" id="CHEBI:15378"/>
        <dbReference type="ChEBI" id="CHEBI:30616"/>
        <dbReference type="ChEBI" id="CHEBI:43474"/>
        <dbReference type="ChEBI" id="CHEBI:456216"/>
        <dbReference type="EC" id="7.5.2.11"/>
    </reaction>
</comment>
<dbReference type="InterPro" id="IPR003439">
    <property type="entry name" value="ABC_transporter-like_ATP-bd"/>
</dbReference>
<evidence type="ECO:0000256" key="2">
    <source>
        <dbReference type="ARBA" id="ARBA00022448"/>
    </source>
</evidence>
<keyword evidence="6 10" id="KW-0547">Nucleotide-binding</keyword>
<dbReference type="SUPFAM" id="SSF52540">
    <property type="entry name" value="P-loop containing nucleoside triphosphate hydrolases"/>
    <property type="match status" value="2"/>
</dbReference>
<dbReference type="InterPro" id="IPR050107">
    <property type="entry name" value="ABC_carbohydrate_import_ATPase"/>
</dbReference>
<reference evidence="12 13" key="1">
    <citation type="submission" date="2016-10" db="EMBL/GenBank/DDBJ databases">
        <authorList>
            <person name="de Groot N.N."/>
        </authorList>
    </citation>
    <scope>NUCLEOTIDE SEQUENCE [LARGE SCALE GENOMIC DNA]</scope>
    <source>
        <strain evidence="12 13">DSM 3217</strain>
    </source>
</reference>
<proteinExistence type="inferred from homology"/>
<evidence type="ECO:0000256" key="10">
    <source>
        <dbReference type="RuleBase" id="RU367029"/>
    </source>
</evidence>
<dbReference type="GO" id="GO:0005886">
    <property type="term" value="C:plasma membrane"/>
    <property type="evidence" value="ECO:0007669"/>
    <property type="project" value="UniProtKB-SubCell"/>
</dbReference>
<evidence type="ECO:0000256" key="4">
    <source>
        <dbReference type="ARBA" id="ARBA00022597"/>
    </source>
</evidence>
<dbReference type="InterPro" id="IPR027417">
    <property type="entry name" value="P-loop_NTPase"/>
</dbReference>
<keyword evidence="4 10" id="KW-0762">Sugar transport</keyword>
<evidence type="ECO:0000256" key="8">
    <source>
        <dbReference type="ARBA" id="ARBA00022967"/>
    </source>
</evidence>
<dbReference type="Pfam" id="PF00005">
    <property type="entry name" value="ABC_tran"/>
    <property type="match status" value="2"/>
</dbReference>
<dbReference type="GO" id="GO:0016887">
    <property type="term" value="F:ATP hydrolysis activity"/>
    <property type="evidence" value="ECO:0007669"/>
    <property type="project" value="InterPro"/>
</dbReference>
<dbReference type="AlphaFoldDB" id="A0A1G6C0L2"/>
<dbReference type="InterPro" id="IPR017871">
    <property type="entry name" value="ABC_transporter-like_CS"/>
</dbReference>
<feature type="domain" description="ABC transporter" evidence="11">
    <location>
        <begin position="273"/>
        <end position="517"/>
    </location>
</feature>
<sequence length="517" mass="57488">MDSGKTMSHDMKKEEKRLAKLGETILRMEHIDKGFGGAPVLQDVHFDLKAGEVHALMGANGAGKSTLMKVLCGVYLPDKGTIEHNGRVVPLKGTVADAQADGIAMVFQELNILPHLSVLENIFIANEIVKKSGIYDWKAMRKRAKEVMAEVGIDLDLDVRAGELPVAMQQMVEITRALNLESNVLVLDEPTSSLTMQETEQLFDLIARLRKRGVGMIYITHRMSEVYQISDRITLLRDGKNVFTDEIANVTNQRLLEGIVGSKQTNQFPEKNREIGDVIFEAKNVTVPGLYEDVSFHLRKGEILGFAGLAGAGRTEIAKTIFGVYHQTNGEFIYNGKVLKVHSPVDAVRQGIGYVSEDRKAEGILAVRPIRENMSVANMHHLTGKIGIKKAQEKKETQEEIDGLKIKCAGMEQTIERLSGGNQQKVCLGKWLMSKPKLLLLDEPTRGVDVGARADFYRIIQNLVKEDIGVIVISSEEDELIGLCNRIIVMREGKKVGEFDDTETDLKQKMLKLMLDI</sequence>
<evidence type="ECO:0000313" key="13">
    <source>
        <dbReference type="Proteomes" id="UP000199228"/>
    </source>
</evidence>
<name>A0A1G6C0L2_EUBOX</name>
<evidence type="ECO:0000256" key="7">
    <source>
        <dbReference type="ARBA" id="ARBA00022840"/>
    </source>
</evidence>
<dbReference type="Proteomes" id="UP000199228">
    <property type="component" value="Unassembled WGS sequence"/>
</dbReference>
<keyword evidence="13" id="KW-1185">Reference proteome</keyword>
<dbReference type="EMBL" id="FMXR01000014">
    <property type="protein sequence ID" value="SDB26396.1"/>
    <property type="molecule type" value="Genomic_DNA"/>
</dbReference>
<dbReference type="FunFam" id="3.40.50.300:FF:000127">
    <property type="entry name" value="Ribose import ATP-binding protein RbsA"/>
    <property type="match status" value="1"/>
</dbReference>
<comment type="similarity">
    <text evidence="10">Belongs to the ABC transporter superfamily.</text>
</comment>
<dbReference type="Gene3D" id="3.40.50.300">
    <property type="entry name" value="P-loop containing nucleotide triphosphate hydrolases"/>
    <property type="match status" value="2"/>
</dbReference>
<organism evidence="12 13">
    <name type="scientific">Eubacterium oxidoreducens</name>
    <dbReference type="NCBI Taxonomy" id="1732"/>
    <lineage>
        <taxon>Bacteria</taxon>
        <taxon>Bacillati</taxon>
        <taxon>Bacillota</taxon>
        <taxon>Clostridia</taxon>
        <taxon>Eubacteriales</taxon>
        <taxon>Eubacteriaceae</taxon>
        <taxon>Eubacterium</taxon>
    </lineage>
</organism>
<dbReference type="GO" id="GO:0005524">
    <property type="term" value="F:ATP binding"/>
    <property type="evidence" value="ECO:0007669"/>
    <property type="project" value="UniProtKB-UniRule"/>
</dbReference>
<evidence type="ECO:0000256" key="6">
    <source>
        <dbReference type="ARBA" id="ARBA00022741"/>
    </source>
</evidence>
<dbReference type="OrthoDB" id="9771863at2"/>
<dbReference type="PROSITE" id="PS00211">
    <property type="entry name" value="ABC_TRANSPORTER_1"/>
    <property type="match status" value="1"/>
</dbReference>
<evidence type="ECO:0000256" key="3">
    <source>
        <dbReference type="ARBA" id="ARBA00022475"/>
    </source>
</evidence>
<keyword evidence="5" id="KW-0677">Repeat</keyword>
<evidence type="ECO:0000259" key="11">
    <source>
        <dbReference type="PROSITE" id="PS50893"/>
    </source>
</evidence>
<accession>A0A1G6C0L2</accession>
<gene>
    <name evidence="12" type="ORF">SAMN02910417_01942</name>
</gene>
<dbReference type="GO" id="GO:0043211">
    <property type="term" value="F:ABC-type carbohydrate transporter activity"/>
    <property type="evidence" value="ECO:0007669"/>
    <property type="project" value="UniProtKB-UniRule"/>
</dbReference>
<keyword evidence="2 10" id="KW-0813">Transport</keyword>
<comment type="subcellular location">
    <subcellularLocation>
        <location evidence="1 10">Cell membrane</location>
        <topology evidence="1 10">Peripheral membrane protein</topology>
    </subcellularLocation>
</comment>
<dbReference type="EC" id="7.5.2.11" evidence="10"/>
<keyword evidence="9 10" id="KW-0472">Membrane</keyword>
<evidence type="ECO:0000256" key="1">
    <source>
        <dbReference type="ARBA" id="ARBA00004202"/>
    </source>
</evidence>
<keyword evidence="7 10" id="KW-0067">ATP-binding</keyword>
<keyword evidence="8 10" id="KW-1278">Translocase</keyword>
<evidence type="ECO:0000256" key="5">
    <source>
        <dbReference type="ARBA" id="ARBA00022737"/>
    </source>
</evidence>
<dbReference type="SMART" id="SM00382">
    <property type="entry name" value="AAA"/>
    <property type="match status" value="2"/>
</dbReference>
<keyword evidence="3 10" id="KW-1003">Cell membrane</keyword>